<reference evidence="1 2" key="1">
    <citation type="submission" date="2015-06" db="EMBL/GenBank/DDBJ databases">
        <title>Draft genome sequence of beer spoilage bacterium Megasphaera cerevisiae type strain 20462.</title>
        <authorList>
            <person name="Kutumbaka K."/>
            <person name="Pasmowitz J."/>
            <person name="Mategko J."/>
            <person name="Reyes D."/>
            <person name="Friedrich A."/>
            <person name="Han S."/>
            <person name="Martens-Habbena W."/>
            <person name="Neal-McKinney J."/>
            <person name="Janagama H.K."/>
            <person name="Nadala C."/>
            <person name="Samadpour M."/>
        </authorList>
    </citation>
    <scope>NUCLEOTIDE SEQUENCE [LARGE SCALE GENOMIC DNA]</scope>
    <source>
        <strain evidence="1 2">DSM 20462</strain>
    </source>
</reference>
<dbReference type="RefSeq" id="WP_048514328.1">
    <property type="nucleotide sequence ID" value="NZ_FUXD01000012.1"/>
</dbReference>
<dbReference type="Gene3D" id="1.10.260.40">
    <property type="entry name" value="lambda repressor-like DNA-binding domains"/>
    <property type="match status" value="1"/>
</dbReference>
<dbReference type="OrthoDB" id="1667366at2"/>
<dbReference type="EMBL" id="LEKT01000023">
    <property type="protein sequence ID" value="KMO86414.1"/>
    <property type="molecule type" value="Genomic_DNA"/>
</dbReference>
<proteinExistence type="predicted"/>
<dbReference type="InterPro" id="IPR010982">
    <property type="entry name" value="Lambda_DNA-bd_dom_sf"/>
</dbReference>
<organism evidence="1 2">
    <name type="scientific">Megasphaera cerevisiae DSM 20462</name>
    <dbReference type="NCBI Taxonomy" id="1122219"/>
    <lineage>
        <taxon>Bacteria</taxon>
        <taxon>Bacillati</taxon>
        <taxon>Bacillota</taxon>
        <taxon>Negativicutes</taxon>
        <taxon>Veillonellales</taxon>
        <taxon>Veillonellaceae</taxon>
        <taxon>Megasphaera</taxon>
    </lineage>
</organism>
<dbReference type="Proteomes" id="UP000036503">
    <property type="component" value="Unassembled WGS sequence"/>
</dbReference>
<dbReference type="InParanoid" id="A0A0J6WV29"/>
<keyword evidence="2" id="KW-1185">Reference proteome</keyword>
<protein>
    <recommendedName>
        <fullName evidence="3">DNA-binding protein</fullName>
    </recommendedName>
</protein>
<dbReference type="GO" id="GO:0003677">
    <property type="term" value="F:DNA binding"/>
    <property type="evidence" value="ECO:0007669"/>
    <property type="project" value="InterPro"/>
</dbReference>
<evidence type="ECO:0000313" key="2">
    <source>
        <dbReference type="Proteomes" id="UP000036503"/>
    </source>
</evidence>
<dbReference type="AlphaFoldDB" id="A0A0J6WV29"/>
<evidence type="ECO:0000313" key="1">
    <source>
        <dbReference type="EMBL" id="KMO86414.1"/>
    </source>
</evidence>
<accession>A0A0J6WV29</accession>
<dbReference type="CDD" id="cd00093">
    <property type="entry name" value="HTH_XRE"/>
    <property type="match status" value="1"/>
</dbReference>
<comment type="caution">
    <text evidence="1">The sequence shown here is derived from an EMBL/GenBank/DDBJ whole genome shotgun (WGS) entry which is preliminary data.</text>
</comment>
<gene>
    <name evidence="1" type="ORF">AB840_08070</name>
</gene>
<dbReference type="PATRIC" id="fig|1122219.3.peg.1301"/>
<evidence type="ECO:0008006" key="3">
    <source>
        <dbReference type="Google" id="ProtNLM"/>
    </source>
</evidence>
<sequence length="169" mass="18946">MRITKNLNSLTTTQTEMAKILGITQQRVSQLVKNETLIRDENGSVFVVKSLHNFYKSQTENTENADVSFAREKALHEKANRELAELELAEKRGDMHCTADIELTVGGLITVFKKNVLAIPSKMAPILVGKTAEDIKELLTQEGIRCLTELSRFDANKLGEVNDDEEEEP</sequence>
<name>A0A0J6WV29_9FIRM</name>
<dbReference type="InterPro" id="IPR001387">
    <property type="entry name" value="Cro/C1-type_HTH"/>
</dbReference>
<dbReference type="SUPFAM" id="SSF47413">
    <property type="entry name" value="lambda repressor-like DNA-binding domains"/>
    <property type="match status" value="1"/>
</dbReference>